<evidence type="ECO:0000313" key="4">
    <source>
        <dbReference type="EnsemblMetazoa" id="XP_029345031.1"/>
    </source>
</evidence>
<dbReference type="Pfam" id="PF13417">
    <property type="entry name" value="GST_N_3"/>
    <property type="match status" value="1"/>
</dbReference>
<keyword evidence="5" id="KW-1185">Reference proteome</keyword>
<dbReference type="InterPro" id="IPR036249">
    <property type="entry name" value="Thioredoxin-like_sf"/>
</dbReference>
<dbReference type="SFLD" id="SFLDG00358">
    <property type="entry name" value="Main_(cytGST)"/>
    <property type="match status" value="1"/>
</dbReference>
<protein>
    <submittedName>
        <fullName evidence="4">Uncharacterized protein</fullName>
    </submittedName>
</protein>
<dbReference type="SUPFAM" id="SSF52833">
    <property type="entry name" value="Thioredoxin-like"/>
    <property type="match status" value="1"/>
</dbReference>
<feature type="domain" description="GST N-terminal" evidence="2">
    <location>
        <begin position="9"/>
        <end position="90"/>
    </location>
</feature>
<dbReference type="GO" id="GO:0006749">
    <property type="term" value="P:glutathione metabolic process"/>
    <property type="evidence" value="ECO:0007669"/>
    <property type="project" value="TreeGrafter"/>
</dbReference>
<comment type="subunit">
    <text evidence="1">Homodimer.</text>
</comment>
<dbReference type="OrthoDB" id="2309723at2759"/>
<dbReference type="PANTHER" id="PTHR43969:SF9">
    <property type="entry name" value="GLUTATHIONE S TRANSFERASE D10, ISOFORM A-RELATED"/>
    <property type="match status" value="1"/>
</dbReference>
<dbReference type="Gene3D" id="1.20.1050.10">
    <property type="match status" value="1"/>
</dbReference>
<dbReference type="AlphaFoldDB" id="A0A8R2JRK9"/>
<dbReference type="Gene3D" id="3.40.30.10">
    <property type="entry name" value="Glutaredoxin"/>
    <property type="match status" value="1"/>
</dbReference>
<dbReference type="FunFam" id="3.40.30.10:FF:000034">
    <property type="entry name" value="glutathione S-transferase 1"/>
    <property type="match status" value="1"/>
</dbReference>
<proteinExistence type="predicted"/>
<dbReference type="InterPro" id="IPR036282">
    <property type="entry name" value="Glutathione-S-Trfase_C_sf"/>
</dbReference>
<organism evidence="4 5">
    <name type="scientific">Acyrthosiphon pisum</name>
    <name type="common">Pea aphid</name>
    <dbReference type="NCBI Taxonomy" id="7029"/>
    <lineage>
        <taxon>Eukaryota</taxon>
        <taxon>Metazoa</taxon>
        <taxon>Ecdysozoa</taxon>
        <taxon>Arthropoda</taxon>
        <taxon>Hexapoda</taxon>
        <taxon>Insecta</taxon>
        <taxon>Pterygota</taxon>
        <taxon>Neoptera</taxon>
        <taxon>Paraneoptera</taxon>
        <taxon>Hemiptera</taxon>
        <taxon>Sternorrhyncha</taxon>
        <taxon>Aphidomorpha</taxon>
        <taxon>Aphidoidea</taxon>
        <taxon>Aphididae</taxon>
        <taxon>Macrosiphini</taxon>
        <taxon>Acyrthosiphon</taxon>
    </lineage>
</organism>
<dbReference type="CDD" id="cd03177">
    <property type="entry name" value="GST_C_Delta_Epsilon"/>
    <property type="match status" value="1"/>
</dbReference>
<name>A0A8R2JRK9_ACYPI</name>
<dbReference type="CDD" id="cd03045">
    <property type="entry name" value="GST_N_Delta_Epsilon"/>
    <property type="match status" value="1"/>
</dbReference>
<reference evidence="5" key="1">
    <citation type="submission" date="2010-06" db="EMBL/GenBank/DDBJ databases">
        <authorList>
            <person name="Jiang H."/>
            <person name="Abraham K."/>
            <person name="Ali S."/>
            <person name="Alsbrooks S.L."/>
            <person name="Anim B.N."/>
            <person name="Anosike U.S."/>
            <person name="Attaway T."/>
            <person name="Bandaranaike D.P."/>
            <person name="Battles P.K."/>
            <person name="Bell S.N."/>
            <person name="Bell A.V."/>
            <person name="Beltran B."/>
            <person name="Bickham C."/>
            <person name="Bustamante Y."/>
            <person name="Caleb T."/>
            <person name="Canada A."/>
            <person name="Cardenas V."/>
            <person name="Carter K."/>
            <person name="Chacko J."/>
            <person name="Chandrabose M.N."/>
            <person name="Chavez D."/>
            <person name="Chavez A."/>
            <person name="Chen L."/>
            <person name="Chu H.-S."/>
            <person name="Claassen K.J."/>
            <person name="Cockrell R."/>
            <person name="Collins M."/>
            <person name="Cooper J.A."/>
            <person name="Cree A."/>
            <person name="Curry S.M."/>
            <person name="Da Y."/>
            <person name="Dao M.D."/>
            <person name="Das B."/>
            <person name="Davila M.-L."/>
            <person name="Davy-Carroll L."/>
            <person name="Denson S."/>
            <person name="Dinh H."/>
            <person name="Ebong V.E."/>
            <person name="Edwards J.R."/>
            <person name="Egan A."/>
            <person name="El-Daye J."/>
            <person name="Escobedo L."/>
            <person name="Fernandez S."/>
            <person name="Fernando P.R."/>
            <person name="Flagg N."/>
            <person name="Forbes L.D."/>
            <person name="Fowler R.G."/>
            <person name="Fu Q."/>
            <person name="Gabisi R.A."/>
            <person name="Ganer J."/>
            <person name="Garbino Pronczuk A."/>
            <person name="Garcia R.M."/>
            <person name="Garner T."/>
            <person name="Garrett T.E."/>
            <person name="Gonzalez D.A."/>
            <person name="Hamid H."/>
            <person name="Hawkins E.S."/>
            <person name="Hirani K."/>
            <person name="Hogues M.E."/>
            <person name="Hollins B."/>
            <person name="Hsiao C.-H."/>
            <person name="Jabil R."/>
            <person name="James M.L."/>
            <person name="Jhangiani S.N."/>
            <person name="Johnson B."/>
            <person name="Johnson Q."/>
            <person name="Joshi V."/>
            <person name="Kalu J.B."/>
            <person name="Kam C."/>
            <person name="Kashfia A."/>
            <person name="Keebler J."/>
            <person name="Kisamo H."/>
            <person name="Kovar C.L."/>
            <person name="Lago L.A."/>
            <person name="Lai C.-Y."/>
            <person name="Laidlaw J."/>
            <person name="Lara F."/>
            <person name="Le T.-K."/>
            <person name="Lee S.L."/>
            <person name="Legall F.H."/>
            <person name="Lemon S.J."/>
            <person name="Lewis L.R."/>
            <person name="Li B."/>
            <person name="Liu Y."/>
            <person name="Liu Y.-S."/>
            <person name="Lopez J."/>
            <person name="Lozado R.J."/>
            <person name="Lu J."/>
            <person name="Madu R.C."/>
            <person name="Maheshwari M."/>
            <person name="Maheshwari R."/>
            <person name="Malloy K."/>
            <person name="Martinez E."/>
            <person name="Mathew T."/>
            <person name="Mercado I.C."/>
            <person name="Mercado C."/>
            <person name="Meyer B."/>
            <person name="Montgomery K."/>
            <person name="Morgan M.B."/>
            <person name="Munidasa M."/>
            <person name="Nazareth L.V."/>
            <person name="Nelson J."/>
            <person name="Ng B.M."/>
            <person name="Nguyen N.B."/>
            <person name="Nguyen P.Q."/>
            <person name="Nguyen T."/>
            <person name="Obregon M."/>
            <person name="Okwuonu G.O."/>
            <person name="Onwere C.G."/>
            <person name="Orozco G."/>
            <person name="Parra A."/>
            <person name="Patel S."/>
            <person name="Patil S."/>
            <person name="Perez A."/>
            <person name="Perez Y."/>
            <person name="Pham C."/>
            <person name="Primus E.L."/>
            <person name="Pu L.-L."/>
            <person name="Puazo M."/>
            <person name="Qin X."/>
            <person name="Quiroz J.B."/>
            <person name="Reese J."/>
            <person name="Richards S."/>
            <person name="Rives C.M."/>
            <person name="Robberts R."/>
            <person name="Ruiz S.J."/>
            <person name="Ruiz M.J."/>
            <person name="Santibanez J."/>
            <person name="Schneider B.W."/>
            <person name="Sisson I."/>
            <person name="Smith M."/>
            <person name="Sodergren E."/>
            <person name="Song X.-Z."/>
            <person name="Song B.B."/>
            <person name="Summersgill H."/>
            <person name="Thelus R."/>
            <person name="Thornton R.D."/>
            <person name="Trejos Z.Y."/>
            <person name="Usmani K."/>
            <person name="Vattathil S."/>
            <person name="Villasana D."/>
            <person name="Walker D.L."/>
            <person name="Wang S."/>
            <person name="Wang K."/>
            <person name="White C.S."/>
            <person name="Williams A.C."/>
            <person name="Williamson J."/>
            <person name="Wilson K."/>
            <person name="Woghiren I.O."/>
            <person name="Woodworth J.R."/>
            <person name="Worley K.C."/>
            <person name="Wright R.A."/>
            <person name="Wu W."/>
            <person name="Young L."/>
            <person name="Zhang L."/>
            <person name="Zhang J."/>
            <person name="Zhu Y."/>
            <person name="Muzny D.M."/>
            <person name="Weinstock G."/>
            <person name="Gibbs R.A."/>
        </authorList>
    </citation>
    <scope>NUCLEOTIDE SEQUENCE [LARGE SCALE GENOMIC DNA]</scope>
    <source>
        <strain evidence="5">LSR1</strain>
    </source>
</reference>
<dbReference type="PROSITE" id="PS50405">
    <property type="entry name" value="GST_CTER"/>
    <property type="match status" value="1"/>
</dbReference>
<dbReference type="PANTHER" id="PTHR43969">
    <property type="entry name" value="GLUTATHIONE S TRANSFERASE D10, ISOFORM A-RELATED"/>
    <property type="match status" value="1"/>
</dbReference>
<dbReference type="InterPro" id="IPR040079">
    <property type="entry name" value="Glutathione_S-Trfase"/>
</dbReference>
<dbReference type="Proteomes" id="UP000007819">
    <property type="component" value="Chromosome A2"/>
</dbReference>
<dbReference type="RefSeq" id="XP_029345031.1">
    <property type="nucleotide sequence ID" value="XM_029489171.1"/>
</dbReference>
<dbReference type="FunFam" id="1.20.1050.10:FF:000007">
    <property type="entry name" value="Glutathione S-transferase 1-1"/>
    <property type="match status" value="1"/>
</dbReference>
<reference evidence="4" key="2">
    <citation type="submission" date="2022-06" db="UniProtKB">
        <authorList>
            <consortium name="EnsemblMetazoa"/>
        </authorList>
    </citation>
    <scope>IDENTIFICATION</scope>
</reference>
<accession>A0A8R2JRK9</accession>
<dbReference type="EnsemblMetazoa" id="XM_029489171.1">
    <property type="protein sequence ID" value="XP_029345031.1"/>
    <property type="gene ID" value="LOC100159718"/>
</dbReference>
<evidence type="ECO:0000313" key="5">
    <source>
        <dbReference type="Proteomes" id="UP000007819"/>
    </source>
</evidence>
<dbReference type="InterPro" id="IPR010987">
    <property type="entry name" value="Glutathione-S-Trfase_C-like"/>
</dbReference>
<evidence type="ECO:0000259" key="2">
    <source>
        <dbReference type="PROSITE" id="PS50404"/>
    </source>
</evidence>
<dbReference type="PROSITE" id="PS50404">
    <property type="entry name" value="GST_NTER"/>
    <property type="match status" value="1"/>
</dbReference>
<dbReference type="SFLD" id="SFLDG01153">
    <property type="entry name" value="Main.4:_Theta-like"/>
    <property type="match status" value="1"/>
</dbReference>
<dbReference type="InterPro" id="IPR004046">
    <property type="entry name" value="GST_C"/>
</dbReference>
<dbReference type="InterPro" id="IPR004045">
    <property type="entry name" value="Glutathione_S-Trfase_N"/>
</dbReference>
<evidence type="ECO:0000259" key="3">
    <source>
        <dbReference type="PROSITE" id="PS50405"/>
    </source>
</evidence>
<dbReference type="GO" id="GO:0004364">
    <property type="term" value="F:glutathione transferase activity"/>
    <property type="evidence" value="ECO:0007669"/>
    <property type="project" value="TreeGrafter"/>
</dbReference>
<dbReference type="Pfam" id="PF00043">
    <property type="entry name" value="GST_C"/>
    <property type="match status" value="1"/>
</dbReference>
<feature type="domain" description="GST C-terminal" evidence="3">
    <location>
        <begin position="97"/>
        <end position="223"/>
    </location>
</feature>
<dbReference type="KEGG" id="api:100159718"/>
<evidence type="ECO:0000256" key="1">
    <source>
        <dbReference type="ARBA" id="ARBA00011738"/>
    </source>
</evidence>
<dbReference type="GeneID" id="100159718"/>
<dbReference type="SUPFAM" id="SSF47616">
    <property type="entry name" value="GST C-terminal domain-like"/>
    <property type="match status" value="1"/>
</dbReference>
<dbReference type="SFLD" id="SFLDS00019">
    <property type="entry name" value="Glutathione_Transferase_(cytos"/>
    <property type="match status" value="1"/>
</dbReference>
<sequence>MFFKYYCRTELKLYYTPGSPPCRSVLLTAKALGLEFKLITVDLFKGDHMKPEFLKLNPQHSIPTLEIGEFIMWESRAIIVYLVQTYGKYNDLLFPKDKKKQARINQILQFDLGTLYPAFQRQYYPWLFGKELKTKDKEQKIHDALGFLETFLGSNDWVAGDSMTLADMALVASISTFEVAGVDLNKHVKVSKWLQKCKTTMEGYKDANQYGVDRFKALVEKKLADSVAQKEQGIDVGEIQEHNTVLVTNYKVFKATKTLLRAVKDHLIAEEFSEILKQLETAMEAIVN</sequence>